<dbReference type="AlphaFoldDB" id="A0A554W4P7"/>
<dbReference type="Pfam" id="PF14341">
    <property type="entry name" value="PilX_N"/>
    <property type="match status" value="1"/>
</dbReference>
<comment type="caution">
    <text evidence="2">The sequence shown here is derived from an EMBL/GenBank/DDBJ whole genome shotgun (WGS) entry which is preliminary data.</text>
</comment>
<gene>
    <name evidence="2" type="ORF">Talka_02047</name>
</gene>
<protein>
    <recommendedName>
        <fullName evidence="1">Type 4 fimbrial biogenesis protein PilX N-terminal domain-containing protein</fullName>
    </recommendedName>
</protein>
<dbReference type="OrthoDB" id="5801860at2"/>
<evidence type="ECO:0000259" key="1">
    <source>
        <dbReference type="Pfam" id="PF14341"/>
    </source>
</evidence>
<organism evidence="2 3">
    <name type="scientific">Tepidimonas alkaliphilus</name>
    <dbReference type="NCBI Taxonomy" id="2588942"/>
    <lineage>
        <taxon>Bacteria</taxon>
        <taxon>Pseudomonadati</taxon>
        <taxon>Pseudomonadota</taxon>
        <taxon>Betaproteobacteria</taxon>
        <taxon>Burkholderiales</taxon>
        <taxon>Tepidimonas</taxon>
    </lineage>
</organism>
<sequence>MSSLVSLPRVKMRLGLAPQPQRGAALIVALIILLMLTLIGAATVQTAIIQEKLAGSSADRQRTFQAAEWALRWAEQWVWNNANSIDANNVIEACEPETSINDSAQPAGFTLRYCAGRATAASTPCGPASSNQRRCDSFIVTVLAQPDTGETAVKLESILLLEQR</sequence>
<dbReference type="RefSeq" id="WP_143891242.1">
    <property type="nucleotide sequence ID" value="NZ_VJNB01000012.1"/>
</dbReference>
<dbReference type="InterPro" id="IPR025746">
    <property type="entry name" value="PilX_N_dom"/>
</dbReference>
<reference evidence="2 3" key="1">
    <citation type="submission" date="2019-07" db="EMBL/GenBank/DDBJ databases">
        <title>Tepidimonas alkaliphilus YIM 72238 draft genome.</title>
        <authorList>
            <person name="Da Costa M.S."/>
            <person name="Froufe H.J.C."/>
            <person name="Egas C."/>
            <person name="Albuquerque L."/>
        </authorList>
    </citation>
    <scope>NUCLEOTIDE SEQUENCE [LARGE SCALE GENOMIC DNA]</scope>
    <source>
        <strain evidence="2 3">YIM 72238</strain>
    </source>
</reference>
<name>A0A554W4P7_9BURK</name>
<dbReference type="Proteomes" id="UP000315736">
    <property type="component" value="Unassembled WGS sequence"/>
</dbReference>
<dbReference type="EMBL" id="VJNB01000012">
    <property type="protein sequence ID" value="TSE18550.1"/>
    <property type="molecule type" value="Genomic_DNA"/>
</dbReference>
<evidence type="ECO:0000313" key="3">
    <source>
        <dbReference type="Proteomes" id="UP000315736"/>
    </source>
</evidence>
<evidence type="ECO:0000313" key="2">
    <source>
        <dbReference type="EMBL" id="TSE18550.1"/>
    </source>
</evidence>
<keyword evidence="3" id="KW-1185">Reference proteome</keyword>
<feature type="domain" description="Type 4 fimbrial biogenesis protein PilX N-terminal" evidence="1">
    <location>
        <begin position="22"/>
        <end position="71"/>
    </location>
</feature>
<accession>A0A554W4P7</accession>
<proteinExistence type="predicted"/>